<evidence type="ECO:0000256" key="8">
    <source>
        <dbReference type="ARBA" id="ARBA00023170"/>
    </source>
</evidence>
<keyword evidence="7 10" id="KW-0472">Membrane</keyword>
<keyword evidence="4 10" id="KW-0812">Transmembrane</keyword>
<evidence type="ECO:0000256" key="6">
    <source>
        <dbReference type="ARBA" id="ARBA00023077"/>
    </source>
</evidence>
<dbReference type="Pfam" id="PF07715">
    <property type="entry name" value="Plug"/>
    <property type="match status" value="1"/>
</dbReference>
<name>A0A328FB64_9BACT</name>
<keyword evidence="5 12" id="KW-0732">Signal</keyword>
<dbReference type="AlphaFoldDB" id="A0A328FB64"/>
<dbReference type="PANTHER" id="PTHR30069">
    <property type="entry name" value="TONB-DEPENDENT OUTER MEMBRANE RECEPTOR"/>
    <property type="match status" value="1"/>
</dbReference>
<accession>A0A328FB64</accession>
<evidence type="ECO:0000256" key="5">
    <source>
        <dbReference type="ARBA" id="ARBA00022729"/>
    </source>
</evidence>
<dbReference type="RefSeq" id="WP_111958583.1">
    <property type="nucleotide sequence ID" value="NZ_CP036313.1"/>
</dbReference>
<evidence type="ECO:0000256" key="11">
    <source>
        <dbReference type="RuleBase" id="RU003357"/>
    </source>
</evidence>
<gene>
    <name evidence="16" type="ORF">DO021_16250</name>
    <name evidence="15" type="ORF">EYB58_21430</name>
</gene>
<dbReference type="GO" id="GO:0044718">
    <property type="term" value="P:siderophore transmembrane transport"/>
    <property type="evidence" value="ECO:0007669"/>
    <property type="project" value="TreeGrafter"/>
</dbReference>
<dbReference type="Gene3D" id="2.40.170.20">
    <property type="entry name" value="TonB-dependent receptor, beta-barrel domain"/>
    <property type="match status" value="1"/>
</dbReference>
<dbReference type="EMBL" id="CP036313">
    <property type="protein sequence ID" value="QBH15250.1"/>
    <property type="molecule type" value="Genomic_DNA"/>
</dbReference>
<dbReference type="PROSITE" id="PS52016">
    <property type="entry name" value="TONB_DEPENDENT_REC_3"/>
    <property type="match status" value="1"/>
</dbReference>
<evidence type="ECO:0000259" key="13">
    <source>
        <dbReference type="Pfam" id="PF00593"/>
    </source>
</evidence>
<dbReference type="Gene3D" id="2.170.130.10">
    <property type="entry name" value="TonB-dependent receptor, plug domain"/>
    <property type="match status" value="1"/>
</dbReference>
<evidence type="ECO:0000256" key="9">
    <source>
        <dbReference type="ARBA" id="ARBA00023237"/>
    </source>
</evidence>
<evidence type="ECO:0000256" key="2">
    <source>
        <dbReference type="ARBA" id="ARBA00022448"/>
    </source>
</evidence>
<dbReference type="CDD" id="cd01347">
    <property type="entry name" value="ligand_gated_channel"/>
    <property type="match status" value="1"/>
</dbReference>
<keyword evidence="18" id="KW-1185">Reference proteome</keyword>
<dbReference type="GO" id="GO:0015344">
    <property type="term" value="F:siderophore uptake transmembrane transporter activity"/>
    <property type="evidence" value="ECO:0007669"/>
    <property type="project" value="TreeGrafter"/>
</dbReference>
<keyword evidence="2 10" id="KW-0813">Transport</keyword>
<comment type="subcellular location">
    <subcellularLocation>
        <location evidence="1 10">Cell outer membrane</location>
        <topology evidence="1 10">Multi-pass membrane protein</topology>
    </subcellularLocation>
</comment>
<evidence type="ECO:0000256" key="12">
    <source>
        <dbReference type="SAM" id="SignalP"/>
    </source>
</evidence>
<protein>
    <submittedName>
        <fullName evidence="16">Outer membrane receptor protein</fullName>
    </submittedName>
    <submittedName>
        <fullName evidence="15">TonB-dependent receptor</fullName>
    </submittedName>
</protein>
<dbReference type="OrthoDB" id="9800913at2"/>
<evidence type="ECO:0000256" key="7">
    <source>
        <dbReference type="ARBA" id="ARBA00023136"/>
    </source>
</evidence>
<evidence type="ECO:0000259" key="14">
    <source>
        <dbReference type="Pfam" id="PF07715"/>
    </source>
</evidence>
<feature type="chain" id="PRO_5030062900" evidence="12">
    <location>
        <begin position="29"/>
        <end position="662"/>
    </location>
</feature>
<dbReference type="InterPro" id="IPR036942">
    <property type="entry name" value="Beta-barrel_TonB_sf"/>
</dbReference>
<evidence type="ECO:0000256" key="4">
    <source>
        <dbReference type="ARBA" id="ARBA00022692"/>
    </source>
</evidence>
<dbReference type="InterPro" id="IPR039426">
    <property type="entry name" value="TonB-dep_rcpt-like"/>
</dbReference>
<dbReference type="SUPFAM" id="SSF56935">
    <property type="entry name" value="Porins"/>
    <property type="match status" value="1"/>
</dbReference>
<keyword evidence="3 10" id="KW-1134">Transmembrane beta strand</keyword>
<keyword evidence="6 11" id="KW-0798">TonB box</keyword>
<evidence type="ECO:0000256" key="1">
    <source>
        <dbReference type="ARBA" id="ARBA00004571"/>
    </source>
</evidence>
<reference evidence="15 18" key="2">
    <citation type="submission" date="2019-02" db="EMBL/GenBank/DDBJ databases">
        <title>Complete genome sequence of Desulfobacter hydrogenophilus AcRS1.</title>
        <authorList>
            <person name="Marietou A."/>
            <person name="Lund M.B."/>
            <person name="Marshall I.P.G."/>
            <person name="Schreiber L."/>
            <person name="Jorgensen B."/>
        </authorList>
    </citation>
    <scope>NUCLEOTIDE SEQUENCE [LARGE SCALE GENOMIC DNA]</scope>
    <source>
        <strain evidence="15 18">AcRS1</strain>
    </source>
</reference>
<dbReference type="Proteomes" id="UP000293902">
    <property type="component" value="Chromosome"/>
</dbReference>
<evidence type="ECO:0000256" key="3">
    <source>
        <dbReference type="ARBA" id="ARBA00022452"/>
    </source>
</evidence>
<dbReference type="InterPro" id="IPR037066">
    <property type="entry name" value="Plug_dom_sf"/>
</dbReference>
<evidence type="ECO:0000313" key="18">
    <source>
        <dbReference type="Proteomes" id="UP000293902"/>
    </source>
</evidence>
<sequence>MRWRFWISVTFVVCFLSYSMVAPVFANAGDEDILEMDLDSLMDVQITSAGRKSQVLSDVPAAVYVIHREKLLESGATTIAEALRLVPGLQVARINANRWAISSRGFNGTFSNKLLVQIDGRSVYTPSYSGVYWDLQHVMLEDVDRIEVIRGPGATLWGANAVNGIINVITLPASDTQGGLVSLGTGTHEKFMAGARVGTKLNTDTYARFYAMGNDRDSFVKASDGSDGNDGWKNSQAGFRIDGDNGVRHTWTLQGDIFQVDSEQDVTPPFPPDSGSLVDSVKSHGGNILGRWTLKDSNHDICTVQAYYDFNTRDEFSLEQTHHTFDMDFQHRFQPARGHDVVWGMGYRMVRDDFANTFQVQIIPETQTTHLFSGFAQDEITIIDDLLWLTIGSKIEHNDYTGVEIQPNVRILWRPGERHSFWTSVARAVRTPSRMEASGKIIQGIIPFPVYTQISLNGSPKYDAEKLIALETGYRYAAGKNFSADISLFYNRYTDLGGIVSGENQWSMYFANNMEGNTYGMEVSVTWLPVEWMETEVTYSCLQMDITGDEYSKKTIEETSPSHQAGLRLGIDLTKNLRLNLWARYTGKIKFVDFTNTDLYRHVIDDTFSLDANIRWRINGDIDFTVAGQNLLDGDFMEYGSDGYLTPIEIQRILYAKITWKF</sequence>
<organism evidence="16 17">
    <name type="scientific">Desulfobacter hydrogenophilus</name>
    <dbReference type="NCBI Taxonomy" id="2291"/>
    <lineage>
        <taxon>Bacteria</taxon>
        <taxon>Pseudomonadati</taxon>
        <taxon>Thermodesulfobacteriota</taxon>
        <taxon>Desulfobacteria</taxon>
        <taxon>Desulfobacterales</taxon>
        <taxon>Desulfobacteraceae</taxon>
        <taxon>Desulfobacter</taxon>
    </lineage>
</organism>
<proteinExistence type="inferred from homology"/>
<comment type="similarity">
    <text evidence="10 11">Belongs to the TonB-dependent receptor family.</text>
</comment>
<evidence type="ECO:0000256" key="10">
    <source>
        <dbReference type="PROSITE-ProRule" id="PRU01360"/>
    </source>
</evidence>
<dbReference type="InterPro" id="IPR000531">
    <property type="entry name" value="Beta-barrel_TonB"/>
</dbReference>
<dbReference type="InterPro" id="IPR012910">
    <property type="entry name" value="Plug_dom"/>
</dbReference>
<evidence type="ECO:0000313" key="15">
    <source>
        <dbReference type="EMBL" id="QBH15250.1"/>
    </source>
</evidence>
<keyword evidence="9 10" id="KW-0998">Cell outer membrane</keyword>
<feature type="domain" description="TonB-dependent receptor plug" evidence="14">
    <location>
        <begin position="56"/>
        <end position="165"/>
    </location>
</feature>
<feature type="signal peptide" evidence="12">
    <location>
        <begin position="1"/>
        <end position="28"/>
    </location>
</feature>
<evidence type="ECO:0000313" key="17">
    <source>
        <dbReference type="Proteomes" id="UP000248798"/>
    </source>
</evidence>
<dbReference type="EMBL" id="QLNI01000035">
    <property type="protein sequence ID" value="RAM00920.1"/>
    <property type="molecule type" value="Genomic_DNA"/>
</dbReference>
<dbReference type="GO" id="GO:0009279">
    <property type="term" value="C:cell outer membrane"/>
    <property type="evidence" value="ECO:0007669"/>
    <property type="project" value="UniProtKB-SubCell"/>
</dbReference>
<reference evidence="16 17" key="1">
    <citation type="submission" date="2018-06" db="EMBL/GenBank/DDBJ databases">
        <title>Complete Genome Sequence of Desulfobacter hydrogenophilus (DSM3380).</title>
        <authorList>
            <person name="Marietou A."/>
            <person name="Schreiber L."/>
            <person name="Marshall I."/>
            <person name="Jorgensen B."/>
        </authorList>
    </citation>
    <scope>NUCLEOTIDE SEQUENCE [LARGE SCALE GENOMIC DNA]</scope>
    <source>
        <strain evidence="16 17">DSM 3380</strain>
    </source>
</reference>
<dbReference type="PANTHER" id="PTHR30069:SF29">
    <property type="entry name" value="HEMOGLOBIN AND HEMOGLOBIN-HAPTOGLOBIN-BINDING PROTEIN 1-RELATED"/>
    <property type="match status" value="1"/>
</dbReference>
<keyword evidence="8 16" id="KW-0675">Receptor</keyword>
<dbReference type="Pfam" id="PF00593">
    <property type="entry name" value="TonB_dep_Rec_b-barrel"/>
    <property type="match status" value="1"/>
</dbReference>
<feature type="domain" description="TonB-dependent receptor-like beta-barrel" evidence="13">
    <location>
        <begin position="204"/>
        <end position="631"/>
    </location>
</feature>
<dbReference type="Proteomes" id="UP000248798">
    <property type="component" value="Unassembled WGS sequence"/>
</dbReference>
<evidence type="ECO:0000313" key="16">
    <source>
        <dbReference type="EMBL" id="RAM00920.1"/>
    </source>
</evidence>